<name>A0A4Y2A2H4_ARAVE</name>
<comment type="caution">
    <text evidence="2">The sequence shown here is derived from an EMBL/GenBank/DDBJ whole genome shotgun (WGS) entry which is preliminary data.</text>
</comment>
<reference evidence="2 3" key="1">
    <citation type="journal article" date="2019" name="Sci. Rep.">
        <title>Orb-weaving spider Araneus ventricosus genome elucidates the spidroin gene catalogue.</title>
        <authorList>
            <person name="Kono N."/>
            <person name="Nakamura H."/>
            <person name="Ohtoshi R."/>
            <person name="Moran D.A.P."/>
            <person name="Shinohara A."/>
            <person name="Yoshida Y."/>
            <person name="Fujiwara M."/>
            <person name="Mori M."/>
            <person name="Tomita M."/>
            <person name="Arakawa K."/>
        </authorList>
    </citation>
    <scope>NUCLEOTIDE SEQUENCE [LARGE SCALE GENOMIC DNA]</scope>
</reference>
<feature type="region of interest" description="Disordered" evidence="1">
    <location>
        <begin position="38"/>
        <end position="75"/>
    </location>
</feature>
<feature type="compositionally biased region" description="Basic and acidic residues" evidence="1">
    <location>
        <begin position="38"/>
        <end position="50"/>
    </location>
</feature>
<dbReference type="Proteomes" id="UP000499080">
    <property type="component" value="Unassembled WGS sequence"/>
</dbReference>
<keyword evidence="3" id="KW-1185">Reference proteome</keyword>
<dbReference type="AlphaFoldDB" id="A0A4Y2A2H4"/>
<evidence type="ECO:0000256" key="1">
    <source>
        <dbReference type="SAM" id="MobiDB-lite"/>
    </source>
</evidence>
<dbReference type="EMBL" id="BGPR01000003">
    <property type="protein sequence ID" value="GBL73184.1"/>
    <property type="molecule type" value="Genomic_DNA"/>
</dbReference>
<gene>
    <name evidence="2" type="ORF">AVEN_159255_1</name>
</gene>
<protein>
    <submittedName>
        <fullName evidence="2">Uncharacterized protein</fullName>
    </submittedName>
</protein>
<organism evidence="2 3">
    <name type="scientific">Araneus ventricosus</name>
    <name type="common">Orbweaver spider</name>
    <name type="synonym">Epeira ventricosa</name>
    <dbReference type="NCBI Taxonomy" id="182803"/>
    <lineage>
        <taxon>Eukaryota</taxon>
        <taxon>Metazoa</taxon>
        <taxon>Ecdysozoa</taxon>
        <taxon>Arthropoda</taxon>
        <taxon>Chelicerata</taxon>
        <taxon>Arachnida</taxon>
        <taxon>Araneae</taxon>
        <taxon>Araneomorphae</taxon>
        <taxon>Entelegynae</taxon>
        <taxon>Araneoidea</taxon>
        <taxon>Araneidae</taxon>
        <taxon>Araneus</taxon>
    </lineage>
</organism>
<accession>A0A4Y2A2H4</accession>
<evidence type="ECO:0000313" key="2">
    <source>
        <dbReference type="EMBL" id="GBL73184.1"/>
    </source>
</evidence>
<proteinExistence type="predicted"/>
<sequence length="126" mass="14385">MVQTVERFENPMLFLFQLAHSLIKLKYDHREGERASFTKAKNPIEEDPWRKGRVSGGQSGEIRMGVPILKQEAGRKTSQIPKRIVLQGSRKIESHGPLANHRCKLRRLAAPSAEEKMEPQICKGLR</sequence>
<evidence type="ECO:0000313" key="3">
    <source>
        <dbReference type="Proteomes" id="UP000499080"/>
    </source>
</evidence>